<gene>
    <name evidence="3" type="ORF">BGZ99_007912</name>
</gene>
<keyword evidence="2" id="KW-0472">Membrane</keyword>
<feature type="non-terminal residue" evidence="3">
    <location>
        <position position="336"/>
    </location>
</feature>
<dbReference type="AlphaFoldDB" id="A0A9P6RU75"/>
<proteinExistence type="predicted"/>
<feature type="transmembrane region" description="Helical" evidence="2">
    <location>
        <begin position="93"/>
        <end position="114"/>
    </location>
</feature>
<sequence length="336" mass="37599">MSQNDERRSLVRSHNSNNGYTTGNGYLNNDDHAYPSRTPAGPEDFARRDPRTFLAQVQRGLAPFQAWAARVLDGGEESSVVNWVQNTRVARTFMMIINVILAVSAFVLMGVEMVEMALREPILDYLLPESETTLIAAGLTIVAGAFGFAVAYNLLVEEDPTSKGDGRDNDDHRGSYSGGNGRGSGPRTPNNDPPLVPQQQQQQQTRRHRLMFTKASTYLLNGNAVFLAVVLIVFTIAIMRRSVHLSRMDGELNDAWTQTNRHRKNFISDFELRHRCCGYHSISDRPFPSGSNPDEPTCSVHKAYGFKVPCKADLTKDFERWQKGIQHLLLAQMAML</sequence>
<feature type="region of interest" description="Disordered" evidence="1">
    <location>
        <begin position="160"/>
        <end position="207"/>
    </location>
</feature>
<comment type="caution">
    <text evidence="3">The sequence shown here is derived from an EMBL/GenBank/DDBJ whole genome shotgun (WGS) entry which is preliminary data.</text>
</comment>
<evidence type="ECO:0000313" key="3">
    <source>
        <dbReference type="EMBL" id="KAG0327317.1"/>
    </source>
</evidence>
<dbReference type="EMBL" id="JAAAIP010000059">
    <property type="protein sequence ID" value="KAG0327317.1"/>
    <property type="molecule type" value="Genomic_DNA"/>
</dbReference>
<organism evidence="3 4">
    <name type="scientific">Dissophora globulifera</name>
    <dbReference type="NCBI Taxonomy" id="979702"/>
    <lineage>
        <taxon>Eukaryota</taxon>
        <taxon>Fungi</taxon>
        <taxon>Fungi incertae sedis</taxon>
        <taxon>Mucoromycota</taxon>
        <taxon>Mortierellomycotina</taxon>
        <taxon>Mortierellomycetes</taxon>
        <taxon>Mortierellales</taxon>
        <taxon>Mortierellaceae</taxon>
        <taxon>Dissophora</taxon>
    </lineage>
</organism>
<reference evidence="3" key="1">
    <citation type="journal article" date="2020" name="Fungal Divers.">
        <title>Resolving the Mortierellaceae phylogeny through synthesis of multi-gene phylogenetics and phylogenomics.</title>
        <authorList>
            <person name="Vandepol N."/>
            <person name="Liber J."/>
            <person name="Desiro A."/>
            <person name="Na H."/>
            <person name="Kennedy M."/>
            <person name="Barry K."/>
            <person name="Grigoriev I.V."/>
            <person name="Miller A.N."/>
            <person name="O'Donnell K."/>
            <person name="Stajich J.E."/>
            <person name="Bonito G."/>
        </authorList>
    </citation>
    <scope>NUCLEOTIDE SEQUENCE</scope>
    <source>
        <strain evidence="3">REB-010B</strain>
    </source>
</reference>
<keyword evidence="2" id="KW-1133">Transmembrane helix</keyword>
<feature type="compositionally biased region" description="Low complexity" evidence="1">
    <location>
        <begin position="15"/>
        <end position="28"/>
    </location>
</feature>
<protein>
    <recommendedName>
        <fullName evidence="5">Tetraspanin</fullName>
    </recommendedName>
</protein>
<evidence type="ECO:0000256" key="1">
    <source>
        <dbReference type="SAM" id="MobiDB-lite"/>
    </source>
</evidence>
<name>A0A9P6RU75_9FUNG</name>
<feature type="transmembrane region" description="Helical" evidence="2">
    <location>
        <begin position="134"/>
        <end position="155"/>
    </location>
</feature>
<feature type="compositionally biased region" description="Basic and acidic residues" evidence="1">
    <location>
        <begin position="160"/>
        <end position="174"/>
    </location>
</feature>
<evidence type="ECO:0008006" key="5">
    <source>
        <dbReference type="Google" id="ProtNLM"/>
    </source>
</evidence>
<keyword evidence="4" id="KW-1185">Reference proteome</keyword>
<evidence type="ECO:0000256" key="2">
    <source>
        <dbReference type="SAM" id="Phobius"/>
    </source>
</evidence>
<dbReference type="Proteomes" id="UP000738325">
    <property type="component" value="Unassembled WGS sequence"/>
</dbReference>
<feature type="region of interest" description="Disordered" evidence="1">
    <location>
        <begin position="1"/>
        <end position="46"/>
    </location>
</feature>
<keyword evidence="2" id="KW-0812">Transmembrane</keyword>
<accession>A0A9P6RU75</accession>
<dbReference type="OrthoDB" id="2409294at2759"/>
<feature type="transmembrane region" description="Helical" evidence="2">
    <location>
        <begin position="218"/>
        <end position="239"/>
    </location>
</feature>
<evidence type="ECO:0000313" key="4">
    <source>
        <dbReference type="Proteomes" id="UP000738325"/>
    </source>
</evidence>